<dbReference type="InterPro" id="IPR050584">
    <property type="entry name" value="Cholesterol_7-desaturase"/>
</dbReference>
<evidence type="ECO:0000313" key="8">
    <source>
        <dbReference type="Proteomes" id="UP001596116"/>
    </source>
</evidence>
<dbReference type="PROSITE" id="PS51296">
    <property type="entry name" value="RIESKE"/>
    <property type="match status" value="1"/>
</dbReference>
<sequence length="344" mass="38486">MYPFQEGSFAVRNGWYVAAFSNEVGRELLPRTILNEPVVLYRKEDGEAVAVGGRCPHRHFPLGASCLEGDSIRCGYHGIAFGPNGDCIDIPSQETVRRNIRIPSYPLVEHGLWLWIWMGDREKVNTSLLPDLNEIGLTVEGMIARPFYAQEVNGRYQLLNDNLLDLTHLGYLHSSSIGTPENASTPEEITTKPGFLSSRRYIKNADAPPVMAHMGHNVDKIDRVVGMDFYLPGFHAGIGDQCYPEDHPEKPGEVISKARVYHAVTPSTYKSCLYFFAMASPDEKGLDGMYEYLKPVIEEDKFATEEIEKMLALTGGVPQDLLIKSDRNAAEGRRMLQEMMDAEA</sequence>
<keyword evidence="3" id="KW-0560">Oxidoreductase</keyword>
<dbReference type="InterPro" id="IPR044043">
    <property type="entry name" value="VanA_C_cat"/>
</dbReference>
<dbReference type="Proteomes" id="UP001596116">
    <property type="component" value="Unassembled WGS sequence"/>
</dbReference>
<keyword evidence="5" id="KW-0411">Iron-sulfur</keyword>
<dbReference type="SUPFAM" id="SSF50022">
    <property type="entry name" value="ISP domain"/>
    <property type="match status" value="1"/>
</dbReference>
<dbReference type="Pfam" id="PF00355">
    <property type="entry name" value="Rieske"/>
    <property type="match status" value="1"/>
</dbReference>
<dbReference type="Gene3D" id="2.102.10.10">
    <property type="entry name" value="Rieske [2Fe-2S] iron-sulphur domain"/>
    <property type="match status" value="1"/>
</dbReference>
<dbReference type="EMBL" id="JBHPON010000002">
    <property type="protein sequence ID" value="MFC6036155.1"/>
    <property type="molecule type" value="Genomic_DNA"/>
</dbReference>
<comment type="caution">
    <text evidence="7">The sequence shown here is derived from an EMBL/GenBank/DDBJ whole genome shotgun (WGS) entry which is preliminary data.</text>
</comment>
<evidence type="ECO:0000256" key="4">
    <source>
        <dbReference type="ARBA" id="ARBA00023004"/>
    </source>
</evidence>
<dbReference type="PANTHER" id="PTHR21266:SF60">
    <property type="entry name" value="3-KETOSTEROID-9-ALPHA-MONOOXYGENASE, OXYGENASE COMPONENT"/>
    <property type="match status" value="1"/>
</dbReference>
<keyword evidence="4" id="KW-0408">Iron</keyword>
<keyword evidence="2" id="KW-0479">Metal-binding</keyword>
<proteinExistence type="predicted"/>
<accession>A0ABW1KVP7</accession>
<keyword evidence="8" id="KW-1185">Reference proteome</keyword>
<dbReference type="PANTHER" id="PTHR21266">
    <property type="entry name" value="IRON-SULFUR DOMAIN CONTAINING PROTEIN"/>
    <property type="match status" value="1"/>
</dbReference>
<evidence type="ECO:0000256" key="3">
    <source>
        <dbReference type="ARBA" id="ARBA00023002"/>
    </source>
</evidence>
<evidence type="ECO:0000256" key="5">
    <source>
        <dbReference type="ARBA" id="ARBA00023014"/>
    </source>
</evidence>
<dbReference type="InterPro" id="IPR017941">
    <property type="entry name" value="Rieske_2Fe-2S"/>
</dbReference>
<keyword evidence="1" id="KW-0001">2Fe-2S</keyword>
<evidence type="ECO:0000259" key="6">
    <source>
        <dbReference type="PROSITE" id="PS51296"/>
    </source>
</evidence>
<feature type="domain" description="Rieske" evidence="6">
    <location>
        <begin position="15"/>
        <end position="116"/>
    </location>
</feature>
<dbReference type="InterPro" id="IPR036922">
    <property type="entry name" value="Rieske_2Fe-2S_sf"/>
</dbReference>
<dbReference type="Gene3D" id="3.90.380.10">
    <property type="entry name" value="Naphthalene 1,2-dioxygenase Alpha Subunit, Chain A, domain 1"/>
    <property type="match status" value="1"/>
</dbReference>
<evidence type="ECO:0000256" key="1">
    <source>
        <dbReference type="ARBA" id="ARBA00022714"/>
    </source>
</evidence>
<dbReference type="SUPFAM" id="SSF55961">
    <property type="entry name" value="Bet v1-like"/>
    <property type="match status" value="1"/>
</dbReference>
<organism evidence="7 8">
    <name type="scientific">Hyphococcus aureus</name>
    <dbReference type="NCBI Taxonomy" id="2666033"/>
    <lineage>
        <taxon>Bacteria</taxon>
        <taxon>Pseudomonadati</taxon>
        <taxon>Pseudomonadota</taxon>
        <taxon>Alphaproteobacteria</taxon>
        <taxon>Parvularculales</taxon>
        <taxon>Parvularculaceae</taxon>
        <taxon>Hyphococcus</taxon>
    </lineage>
</organism>
<protein>
    <submittedName>
        <fullName evidence="7">Rieske 2Fe-2S domain-containing protein</fullName>
    </submittedName>
</protein>
<gene>
    <name evidence="7" type="ORF">ACFMB1_11415</name>
</gene>
<reference evidence="7 8" key="1">
    <citation type="submission" date="2024-09" db="EMBL/GenBank/DDBJ databases">
        <authorList>
            <person name="Zhang Z.-H."/>
        </authorList>
    </citation>
    <scope>NUCLEOTIDE SEQUENCE [LARGE SCALE GENOMIC DNA]</scope>
    <source>
        <strain evidence="7 8">HHTR114</strain>
    </source>
</reference>
<dbReference type="Pfam" id="PF19112">
    <property type="entry name" value="VanA_C"/>
    <property type="match status" value="1"/>
</dbReference>
<name>A0ABW1KVP7_9PROT</name>
<evidence type="ECO:0000313" key="7">
    <source>
        <dbReference type="EMBL" id="MFC6036155.1"/>
    </source>
</evidence>
<dbReference type="RefSeq" id="WP_379882617.1">
    <property type="nucleotide sequence ID" value="NZ_JBHPON010000002.1"/>
</dbReference>
<evidence type="ECO:0000256" key="2">
    <source>
        <dbReference type="ARBA" id="ARBA00022723"/>
    </source>
</evidence>